<keyword evidence="2" id="KW-0614">Plasmid</keyword>
<proteinExistence type="predicted"/>
<dbReference type="RefSeq" id="WP_000217299.1">
    <property type="nucleotide sequence ID" value="NZ_AP014866.1"/>
</dbReference>
<keyword evidence="1" id="KW-1133">Transmembrane helix</keyword>
<keyword evidence="1" id="KW-0472">Membrane</keyword>
<keyword evidence="1" id="KW-0812">Transmembrane</keyword>
<evidence type="ECO:0000256" key="1">
    <source>
        <dbReference type="SAM" id="Phobius"/>
    </source>
</evidence>
<feature type="transmembrane region" description="Helical" evidence="1">
    <location>
        <begin position="24"/>
        <end position="46"/>
    </location>
</feature>
<geneLocation type="plasmid" evidence="3">
    <name>pKK2 DNA</name>
</geneLocation>
<organism evidence="2 3">
    <name type="scientific">Bacillus thuringiensis subsp. tolworthi</name>
    <dbReference type="NCBI Taxonomy" id="1442"/>
    <lineage>
        <taxon>Bacteria</taxon>
        <taxon>Bacillati</taxon>
        <taxon>Bacillota</taxon>
        <taxon>Bacilli</taxon>
        <taxon>Bacillales</taxon>
        <taxon>Bacillaceae</taxon>
        <taxon>Bacillus</taxon>
        <taxon>Bacillus cereus group</taxon>
    </lineage>
</organism>
<sequence>MTVLKDTTYLDIDTYNEIRFFKGIFWGLVFVVPFWSIMITLFILLYR</sequence>
<evidence type="ECO:0000313" key="2">
    <source>
        <dbReference type="EMBL" id="BAR87392.1"/>
    </source>
</evidence>
<dbReference type="AlphaFoldDB" id="A0A9W4A219"/>
<dbReference type="EMBL" id="AP014866">
    <property type="protein sequence ID" value="BAR87392.1"/>
    <property type="molecule type" value="Genomic_DNA"/>
</dbReference>
<protein>
    <submittedName>
        <fullName evidence="2">Hypthetical protein</fullName>
    </submittedName>
</protein>
<dbReference type="Proteomes" id="UP000055316">
    <property type="component" value="Plasmid pKK2"/>
</dbReference>
<accession>A0A9W4A219</accession>
<name>A0A9W4A219_BACTO</name>
<gene>
    <name evidence="2" type="ORF">KNN_06659</name>
</gene>
<evidence type="ECO:0000313" key="3">
    <source>
        <dbReference type="Proteomes" id="UP000055316"/>
    </source>
</evidence>
<reference evidence="2 3" key="1">
    <citation type="submission" date="2015-05" db="EMBL/GenBank/DDBJ databases">
        <title>Whole genome sequence of Bacillus thuringiensis serovar tolworthi Pasteur Institute Standard strain.</title>
        <authorList>
            <person name="Kanda K."/>
            <person name="Nakashima K."/>
            <person name="Nagano Y."/>
        </authorList>
    </citation>
    <scope>NUCLEOTIDE SEQUENCE [LARGE SCALE GENOMIC DNA]</scope>
    <source>
        <strain evidence="2 3">Pasteur Institute Standard strain</strain>
        <plasmid evidence="3">pKK2 DNA</plasmid>
    </source>
</reference>